<reference evidence="2 3" key="1">
    <citation type="journal article" date="2022" name="Allergy">
        <title>Genome assembly and annotation of Periplaneta americana reveal a comprehensive cockroach allergen profile.</title>
        <authorList>
            <person name="Wang L."/>
            <person name="Xiong Q."/>
            <person name="Saelim N."/>
            <person name="Wang L."/>
            <person name="Nong W."/>
            <person name="Wan A.T."/>
            <person name="Shi M."/>
            <person name="Liu X."/>
            <person name="Cao Q."/>
            <person name="Hui J.H.L."/>
            <person name="Sookrung N."/>
            <person name="Leung T.F."/>
            <person name="Tungtrongchitr A."/>
            <person name="Tsui S.K.W."/>
        </authorList>
    </citation>
    <scope>NUCLEOTIDE SEQUENCE [LARGE SCALE GENOMIC DNA]</scope>
    <source>
        <strain evidence="2">PWHHKU_190912</strain>
    </source>
</reference>
<gene>
    <name evidence="2" type="ORF">ANN_03265</name>
</gene>
<dbReference type="InterPro" id="IPR048366">
    <property type="entry name" value="TNP-like_GBD"/>
</dbReference>
<evidence type="ECO:0000313" key="2">
    <source>
        <dbReference type="EMBL" id="KAJ4451793.1"/>
    </source>
</evidence>
<sequence>MHVSRAVDISSTDIISALEFLKEHGLEFGISEFKNAEGTIEFLKMVNKWFTILNVKNTHQYVHKRNDDAIIFFSVDDVRLFWLENDFIPYLEWWEKSVTRKAEFISSETFQAACLTTKSAVEYIKYLLQNGFHFVLTRKFSSDEIESLFSCIRQLAGSNNQTNAASVTQALHKILVTGLVSSSFSRNVRPDSACSSWMPSTRKSVNKEIQDVYVSMLNSEMLAQLKHIEIEPTELPSVSMTTAVAAYIGGYLVCVVKENIHCDDCVNRVSSAQSPSPIMALIKGKDRGGLRYPKPIFVMLLTRMERVVNEALKSMIGQPRILCTLDGKYKLIKDMFCSSQAFKNMLSLWERQLSNGDPDHFLRLARVVGDSDFLEWDVMLNISSCFLMNGFEDRFQDLSHLKMDFDLFATLFSMNIDDTPKDVPKELINLKCCIELADSYRNRRSLLDFYSRFRKLRFPRLHRHEASLISMFGSAYVSEVLFSTMKRNKGYERANLSDHNLKCALRVQSCVSLCPNIVHIV</sequence>
<comment type="caution">
    <text evidence="2">The sequence shown here is derived from an EMBL/GenBank/DDBJ whole genome shotgun (WGS) entry which is preliminary data.</text>
</comment>
<keyword evidence="3" id="KW-1185">Reference proteome</keyword>
<feature type="domain" description="Transposable element P transposase-like GTP-binding insertion" evidence="1">
    <location>
        <begin position="1"/>
        <end position="63"/>
    </location>
</feature>
<accession>A0ABQ8TZR8</accession>
<dbReference type="Proteomes" id="UP001148838">
    <property type="component" value="Unassembled WGS sequence"/>
</dbReference>
<dbReference type="PANTHER" id="PTHR45913">
    <property type="entry name" value="EPM2A-INTERACTING PROTEIN 1"/>
    <property type="match status" value="1"/>
</dbReference>
<dbReference type="Pfam" id="PF21788">
    <property type="entry name" value="TNP-like_GBD"/>
    <property type="match status" value="1"/>
</dbReference>
<proteinExistence type="predicted"/>
<dbReference type="EMBL" id="JAJSOF020000001">
    <property type="protein sequence ID" value="KAJ4451793.1"/>
    <property type="molecule type" value="Genomic_DNA"/>
</dbReference>
<protein>
    <recommendedName>
        <fullName evidence="1">Transposable element P transposase-like GTP-binding insertion domain-containing protein</fullName>
    </recommendedName>
</protein>
<evidence type="ECO:0000259" key="1">
    <source>
        <dbReference type="Pfam" id="PF21788"/>
    </source>
</evidence>
<dbReference type="PANTHER" id="PTHR45913:SF5">
    <property type="entry name" value="GENERAL TRANSCRIPTION FACTOR II-I REPEAT DOMAIN-CONTAINING PROTEIN 2A-LIKE PROTEIN"/>
    <property type="match status" value="1"/>
</dbReference>
<evidence type="ECO:0000313" key="3">
    <source>
        <dbReference type="Proteomes" id="UP001148838"/>
    </source>
</evidence>
<organism evidence="2 3">
    <name type="scientific">Periplaneta americana</name>
    <name type="common">American cockroach</name>
    <name type="synonym">Blatta americana</name>
    <dbReference type="NCBI Taxonomy" id="6978"/>
    <lineage>
        <taxon>Eukaryota</taxon>
        <taxon>Metazoa</taxon>
        <taxon>Ecdysozoa</taxon>
        <taxon>Arthropoda</taxon>
        <taxon>Hexapoda</taxon>
        <taxon>Insecta</taxon>
        <taxon>Pterygota</taxon>
        <taxon>Neoptera</taxon>
        <taxon>Polyneoptera</taxon>
        <taxon>Dictyoptera</taxon>
        <taxon>Blattodea</taxon>
        <taxon>Blattoidea</taxon>
        <taxon>Blattidae</taxon>
        <taxon>Blattinae</taxon>
        <taxon>Periplaneta</taxon>
    </lineage>
</organism>
<name>A0ABQ8TZR8_PERAM</name>